<sequence>ATQSAAAPRSPFSEYIGTNYIPTDTEIAQIGAHLVPYEMEVVQLEAQIQALSVQRDRLKSYIGSHKALISQPRRLPQDIVEEIFLDCLPAHNAVMDAREAPLLLGRICSRWRLIALALPKLWASLHISVGFLTTDLHETAVLEWLKRAAPHPLYISAQYERTFFTEDSIVPLITQFSSRWAALHLYGSPGTDISLLAAVHDAPHLADIRIDLRSDQHLNHNQANDLFTARIFAAPLPQKIRVTLPQPSAIVPLVAPFTWDQITDLTLMSSTVTGSSDIVLSNTLACRLLEGCQNLKSLEIPVFPLDDVPQPPLVHPLETLIIHNHGTTFKLLEYFFQSFILPQLTKLHVTNLESHWDEDEPLPAHPLMRLGDRCPLVSDLRLDLIDGLGMISFVNRLEALPHIERLSLILKRDDYDMMPLNEAVFFKALTPTETSNRCPRLLDLYVQTEECREKVWKKFLQAHLDHSTSFRRLHLHLWSQDPYDSVDQLLLPDTSRFRDRGIDVYIGHTEGNPSYFLPRFQPIALHDQIPLVTACLPPNA</sequence>
<keyword evidence="2" id="KW-1185">Reference proteome</keyword>
<name>A0AAV9ZC32_9AGAR</name>
<dbReference type="Proteomes" id="UP001362999">
    <property type="component" value="Unassembled WGS sequence"/>
</dbReference>
<reference evidence="1 2" key="1">
    <citation type="journal article" date="2024" name="J Genomics">
        <title>Draft genome sequencing and assembly of Favolaschia claudopus CIRM-BRFM 2984 isolated from oak limbs.</title>
        <authorList>
            <person name="Navarro D."/>
            <person name="Drula E."/>
            <person name="Chaduli D."/>
            <person name="Cazenave R."/>
            <person name="Ahrendt S."/>
            <person name="Wang J."/>
            <person name="Lipzen A."/>
            <person name="Daum C."/>
            <person name="Barry K."/>
            <person name="Grigoriev I.V."/>
            <person name="Favel A."/>
            <person name="Rosso M.N."/>
            <person name="Martin F."/>
        </authorList>
    </citation>
    <scope>NUCLEOTIDE SEQUENCE [LARGE SCALE GENOMIC DNA]</scope>
    <source>
        <strain evidence="1 2">CIRM-BRFM 2984</strain>
    </source>
</reference>
<proteinExistence type="predicted"/>
<evidence type="ECO:0008006" key="3">
    <source>
        <dbReference type="Google" id="ProtNLM"/>
    </source>
</evidence>
<accession>A0AAV9ZC32</accession>
<comment type="caution">
    <text evidence="1">The sequence shown here is derived from an EMBL/GenBank/DDBJ whole genome shotgun (WGS) entry which is preliminary data.</text>
</comment>
<dbReference type="Gene3D" id="3.80.10.10">
    <property type="entry name" value="Ribonuclease Inhibitor"/>
    <property type="match status" value="1"/>
</dbReference>
<protein>
    <recommendedName>
        <fullName evidence="3">F-box domain-containing protein</fullName>
    </recommendedName>
</protein>
<dbReference type="EMBL" id="JAWWNJ010000167">
    <property type="protein sequence ID" value="KAK6977562.1"/>
    <property type="molecule type" value="Genomic_DNA"/>
</dbReference>
<dbReference type="InterPro" id="IPR032675">
    <property type="entry name" value="LRR_dom_sf"/>
</dbReference>
<evidence type="ECO:0000313" key="1">
    <source>
        <dbReference type="EMBL" id="KAK6977562.1"/>
    </source>
</evidence>
<gene>
    <name evidence="1" type="ORF">R3P38DRAFT_3123552</name>
</gene>
<feature type="non-terminal residue" evidence="1">
    <location>
        <position position="1"/>
    </location>
</feature>
<organism evidence="1 2">
    <name type="scientific">Favolaschia claudopus</name>
    <dbReference type="NCBI Taxonomy" id="2862362"/>
    <lineage>
        <taxon>Eukaryota</taxon>
        <taxon>Fungi</taxon>
        <taxon>Dikarya</taxon>
        <taxon>Basidiomycota</taxon>
        <taxon>Agaricomycotina</taxon>
        <taxon>Agaricomycetes</taxon>
        <taxon>Agaricomycetidae</taxon>
        <taxon>Agaricales</taxon>
        <taxon>Marasmiineae</taxon>
        <taxon>Mycenaceae</taxon>
        <taxon>Favolaschia</taxon>
    </lineage>
</organism>
<evidence type="ECO:0000313" key="2">
    <source>
        <dbReference type="Proteomes" id="UP001362999"/>
    </source>
</evidence>
<dbReference type="AlphaFoldDB" id="A0AAV9ZC32"/>